<dbReference type="NCBIfam" id="TIGR01263">
    <property type="entry name" value="4HPPD"/>
    <property type="match status" value="1"/>
</dbReference>
<evidence type="ECO:0000256" key="8">
    <source>
        <dbReference type="ARBA" id="ARBA00023232"/>
    </source>
</evidence>
<keyword evidence="12" id="KW-0223">Dioxygenase</keyword>
<keyword evidence="12" id="KW-0560">Oxidoreductase</keyword>
<feature type="binding site" evidence="10">
    <location>
        <position position="287"/>
    </location>
    <ligand>
        <name>Fe cation</name>
        <dbReference type="ChEBI" id="CHEBI:24875"/>
    </ligand>
</feature>
<dbReference type="InterPro" id="IPR029068">
    <property type="entry name" value="Glyas_Bleomycin-R_OHBP_Dase"/>
</dbReference>
<sequence length="405" mass="46268">MELASKETKAIGSRDASENYFQAYHHATWFVSNAKQAALFFNFCLGFEQIAYKGLETGSKRYSSHVVKNGDVIFEFVSPIANLKEDTSEEYLVSKIHDFIRTHGDGVKDIAFTVSDVTAVFERAVRGGATSISTPHIETDENGSVKMATIQVFDDLWHTLVEYINYQGPFLPHYASLKDVPYSARYISTCIETFPPVRLAVIDHCVQNEDWNKLEPSCDIYEKIFGFHKFWSVDEKDVSTEYSALRSIVMASGNEKIKMPMNEPAKGICKSQIEEFLEFYNGPGVQHIAVLTYDIVTTVRNMRLRGVEFVPTPNLYYESILPRLLRTGLSLEEDISQLQELGILIDFDEKGYLLQIFTKPLTDRPTFFLEIIQRHNHNGFGKGNFKALFETLEEEQRRRGTLLKN</sequence>
<dbReference type="STRING" id="983966.A0A1E4S9N0"/>
<dbReference type="GeneID" id="30986821"/>
<dbReference type="FunFam" id="3.10.180.10:FF:000001">
    <property type="entry name" value="4-hydroxyphenylpyruvate dioxygenase"/>
    <property type="match status" value="1"/>
</dbReference>
<dbReference type="AlphaFoldDB" id="A0A1E4S9N0"/>
<feature type="binding site" evidence="10">
    <location>
        <position position="370"/>
    </location>
    <ligand>
        <name>Fe cation</name>
        <dbReference type="ChEBI" id="CHEBI:24875"/>
    </ligand>
</feature>
<dbReference type="CDD" id="cd07250">
    <property type="entry name" value="HPPD_C_like"/>
    <property type="match status" value="1"/>
</dbReference>
<dbReference type="SUPFAM" id="SSF54593">
    <property type="entry name" value="Glyoxalase/Bleomycin resistance protein/Dihydroxybiphenyl dioxygenase"/>
    <property type="match status" value="1"/>
</dbReference>
<comment type="similarity">
    <text evidence="2 9">Belongs to the 4HPPD family.</text>
</comment>
<evidence type="ECO:0000256" key="1">
    <source>
        <dbReference type="ARBA" id="ARBA00005162"/>
    </source>
</evidence>
<keyword evidence="4 10" id="KW-0479">Metal-binding</keyword>
<evidence type="ECO:0000256" key="4">
    <source>
        <dbReference type="ARBA" id="ARBA00022723"/>
    </source>
</evidence>
<evidence type="ECO:0000259" key="11">
    <source>
        <dbReference type="PROSITE" id="PS51819"/>
    </source>
</evidence>
<evidence type="ECO:0000256" key="5">
    <source>
        <dbReference type="ARBA" id="ARBA00022737"/>
    </source>
</evidence>
<keyword evidence="12" id="KW-0670">Pyruvate</keyword>
<dbReference type="UniPathway" id="UPA00139">
    <property type="reaction ID" value="UER00362"/>
</dbReference>
<accession>A0A1E4S9N0</accession>
<dbReference type="PANTHER" id="PTHR11959">
    <property type="entry name" value="4-HYDROXYPHENYLPYRUVATE DIOXYGENASE"/>
    <property type="match status" value="1"/>
</dbReference>
<feature type="domain" description="VOC" evidence="11">
    <location>
        <begin position="23"/>
        <end position="166"/>
    </location>
</feature>
<dbReference type="RefSeq" id="XP_020073242.1">
    <property type="nucleotide sequence ID" value="XM_020212425.1"/>
</dbReference>
<keyword evidence="5" id="KW-0677">Repeat</keyword>
<proteinExistence type="inferred from homology"/>
<protein>
    <recommendedName>
        <fullName evidence="3 9">4-hydroxyphenylpyruvate dioxygenase</fullName>
    </recommendedName>
</protein>
<evidence type="ECO:0000256" key="6">
    <source>
        <dbReference type="ARBA" id="ARBA00022878"/>
    </source>
</evidence>
<dbReference type="PIRSF" id="PIRSF009283">
    <property type="entry name" value="HPP_dOase"/>
    <property type="match status" value="1"/>
</dbReference>
<feature type="binding site" evidence="10">
    <location>
        <position position="204"/>
    </location>
    <ligand>
        <name>Fe cation</name>
        <dbReference type="ChEBI" id="CHEBI:24875"/>
    </ligand>
</feature>
<organism evidence="12 13">
    <name type="scientific">Cyberlindnera jadinii (strain ATCC 18201 / CBS 1600 / BCRC 20928 / JCM 3617 / NBRC 0987 / NRRL Y-1542)</name>
    <name type="common">Torula yeast</name>
    <name type="synonym">Candida utilis</name>
    <dbReference type="NCBI Taxonomy" id="983966"/>
    <lineage>
        <taxon>Eukaryota</taxon>
        <taxon>Fungi</taxon>
        <taxon>Dikarya</taxon>
        <taxon>Ascomycota</taxon>
        <taxon>Saccharomycotina</taxon>
        <taxon>Saccharomycetes</taxon>
        <taxon>Phaffomycetales</taxon>
        <taxon>Phaffomycetaceae</taxon>
        <taxon>Cyberlindnera</taxon>
    </lineage>
</organism>
<evidence type="ECO:0000313" key="13">
    <source>
        <dbReference type="Proteomes" id="UP000094389"/>
    </source>
</evidence>
<dbReference type="InterPro" id="IPR037523">
    <property type="entry name" value="VOC_core"/>
</dbReference>
<dbReference type="InterPro" id="IPR041735">
    <property type="entry name" value="4OHPhenylPyrv_dOase_C"/>
</dbReference>
<comment type="pathway">
    <text evidence="1">Amino-acid degradation; L-phenylalanine degradation; acetoacetate and fumarate from L-phenylalanine: step 3/6.</text>
</comment>
<dbReference type="GO" id="GO:0006559">
    <property type="term" value="P:L-phenylalanine catabolic process"/>
    <property type="evidence" value="ECO:0007669"/>
    <property type="project" value="UniProtKB-UniPathway"/>
</dbReference>
<gene>
    <name evidence="12" type="ORF">CYBJADRAFT_122433</name>
</gene>
<keyword evidence="6" id="KW-0828">Tyrosine catabolism</keyword>
<dbReference type="InterPro" id="IPR004360">
    <property type="entry name" value="Glyas_Fos-R_dOase_dom"/>
</dbReference>
<dbReference type="GO" id="GO:0003868">
    <property type="term" value="F:4-hydroxyphenylpyruvate dioxygenase activity"/>
    <property type="evidence" value="ECO:0007669"/>
    <property type="project" value="InterPro"/>
</dbReference>
<dbReference type="OrthoDB" id="414569at2759"/>
<dbReference type="Gene3D" id="3.10.180.10">
    <property type="entry name" value="2,3-Dihydroxybiphenyl 1,2-Dioxygenase, domain 1"/>
    <property type="match status" value="2"/>
</dbReference>
<keyword evidence="13" id="KW-1185">Reference proteome</keyword>
<comment type="cofactor">
    <cofactor evidence="10">
        <name>Fe cation</name>
        <dbReference type="ChEBI" id="CHEBI:24875"/>
    </cofactor>
    <text evidence="10">Binds 1 Fe cation per subunit.</text>
</comment>
<feature type="domain" description="VOC" evidence="11">
    <location>
        <begin position="201"/>
        <end position="359"/>
    </location>
</feature>
<dbReference type="Pfam" id="PF00903">
    <property type="entry name" value="Glyoxalase"/>
    <property type="match status" value="2"/>
</dbReference>
<evidence type="ECO:0000256" key="9">
    <source>
        <dbReference type="PIRNR" id="PIRNR009283"/>
    </source>
</evidence>
<evidence type="ECO:0000256" key="10">
    <source>
        <dbReference type="PIRSR" id="PIRSR009283-1"/>
    </source>
</evidence>
<dbReference type="OMA" id="DPFPVKG"/>
<evidence type="ECO:0000256" key="2">
    <source>
        <dbReference type="ARBA" id="ARBA00005877"/>
    </source>
</evidence>
<evidence type="ECO:0000256" key="3">
    <source>
        <dbReference type="ARBA" id="ARBA00013222"/>
    </source>
</evidence>
<dbReference type="CDD" id="cd08342">
    <property type="entry name" value="HPPD_N_like"/>
    <property type="match status" value="1"/>
</dbReference>
<dbReference type="EMBL" id="KV453925">
    <property type="protein sequence ID" value="ODV76203.1"/>
    <property type="molecule type" value="Genomic_DNA"/>
</dbReference>
<keyword evidence="7 10" id="KW-0408">Iron</keyword>
<keyword evidence="8" id="KW-0585">Phenylalanine catabolism</keyword>
<evidence type="ECO:0000256" key="7">
    <source>
        <dbReference type="ARBA" id="ARBA00023004"/>
    </source>
</evidence>
<dbReference type="PANTHER" id="PTHR11959:SF1">
    <property type="entry name" value="4-HYDROXYPHENYLPYRUVATE DIOXYGENASE"/>
    <property type="match status" value="1"/>
</dbReference>
<dbReference type="GO" id="GO:0006572">
    <property type="term" value="P:L-tyrosine catabolic process"/>
    <property type="evidence" value="ECO:0007669"/>
    <property type="project" value="UniProtKB-KW"/>
</dbReference>
<dbReference type="InterPro" id="IPR041736">
    <property type="entry name" value="4OHPhenylPyrv_dOase_N"/>
</dbReference>
<dbReference type="PROSITE" id="PS51819">
    <property type="entry name" value="VOC"/>
    <property type="match status" value="2"/>
</dbReference>
<dbReference type="InterPro" id="IPR005956">
    <property type="entry name" value="4OHPhenylPyrv_dOase"/>
</dbReference>
<reference evidence="12 13" key="1">
    <citation type="journal article" date="2016" name="Proc. Natl. Acad. Sci. U.S.A.">
        <title>Comparative genomics of biotechnologically important yeasts.</title>
        <authorList>
            <person name="Riley R."/>
            <person name="Haridas S."/>
            <person name="Wolfe K.H."/>
            <person name="Lopes M.R."/>
            <person name="Hittinger C.T."/>
            <person name="Goeker M."/>
            <person name="Salamov A.A."/>
            <person name="Wisecaver J.H."/>
            <person name="Long T.M."/>
            <person name="Calvey C.H."/>
            <person name="Aerts A.L."/>
            <person name="Barry K.W."/>
            <person name="Choi C."/>
            <person name="Clum A."/>
            <person name="Coughlan A.Y."/>
            <person name="Deshpande S."/>
            <person name="Douglass A.P."/>
            <person name="Hanson S.J."/>
            <person name="Klenk H.-P."/>
            <person name="LaButti K.M."/>
            <person name="Lapidus A."/>
            <person name="Lindquist E.A."/>
            <person name="Lipzen A.M."/>
            <person name="Meier-Kolthoff J.P."/>
            <person name="Ohm R.A."/>
            <person name="Otillar R.P."/>
            <person name="Pangilinan J.L."/>
            <person name="Peng Y."/>
            <person name="Rokas A."/>
            <person name="Rosa C.A."/>
            <person name="Scheuner C."/>
            <person name="Sibirny A.A."/>
            <person name="Slot J.C."/>
            <person name="Stielow J.B."/>
            <person name="Sun H."/>
            <person name="Kurtzman C.P."/>
            <person name="Blackwell M."/>
            <person name="Grigoriev I.V."/>
            <person name="Jeffries T.W."/>
        </authorList>
    </citation>
    <scope>NUCLEOTIDE SEQUENCE [LARGE SCALE GENOMIC DNA]</scope>
    <source>
        <strain evidence="13">ATCC 18201 / CBS 1600 / BCRC 20928 / JCM 3617 / NBRC 0987 / NRRL Y-1542</strain>
    </source>
</reference>
<evidence type="ECO:0000313" key="12">
    <source>
        <dbReference type="EMBL" id="ODV76203.1"/>
    </source>
</evidence>
<dbReference type="Proteomes" id="UP000094389">
    <property type="component" value="Unassembled WGS sequence"/>
</dbReference>
<dbReference type="GO" id="GO:0046872">
    <property type="term" value="F:metal ion binding"/>
    <property type="evidence" value="ECO:0007669"/>
    <property type="project" value="UniProtKB-KW"/>
</dbReference>
<name>A0A1E4S9N0_CYBJN</name>